<keyword evidence="1" id="KW-0678">Repressor</keyword>
<sequence length="207" mass="21641">MAATSTARRVRKSPAERLDEVAEAARAIALADGLGAVTLRAVAARMGVASGLVAHYAPSMDDLVADTFAAIVAAELREVELVIASGATATDRLRMLLHTVLDGSRDDIGLVWVQAWAAGARNDALAAQVRAQMDDWQGVIEREISSGVAAGEFSDAVAPASVAWHLLAMIDGLNAHSLVRWGQHPDQTTLVKRSLEALLGLATGSLG</sequence>
<dbReference type="InterPro" id="IPR039538">
    <property type="entry name" value="BetI_C"/>
</dbReference>
<dbReference type="SUPFAM" id="SSF46689">
    <property type="entry name" value="Homeodomain-like"/>
    <property type="match status" value="1"/>
</dbReference>
<gene>
    <name evidence="7" type="ORF">ACFQRL_11010</name>
</gene>
<dbReference type="Gene3D" id="1.10.357.10">
    <property type="entry name" value="Tetracycline Repressor, domain 2"/>
    <property type="match status" value="1"/>
</dbReference>
<dbReference type="Pfam" id="PF00440">
    <property type="entry name" value="TetR_N"/>
    <property type="match status" value="1"/>
</dbReference>
<evidence type="ECO:0000259" key="6">
    <source>
        <dbReference type="Pfam" id="PF13977"/>
    </source>
</evidence>
<feature type="domain" description="BetI-type transcriptional repressor C-terminal" evidence="6">
    <location>
        <begin position="90"/>
        <end position="199"/>
    </location>
</feature>
<dbReference type="Proteomes" id="UP001596507">
    <property type="component" value="Unassembled WGS sequence"/>
</dbReference>
<keyword evidence="2" id="KW-0805">Transcription regulation</keyword>
<proteinExistence type="predicted"/>
<dbReference type="InterPro" id="IPR036271">
    <property type="entry name" value="Tet_transcr_reg_TetR-rel_C_sf"/>
</dbReference>
<dbReference type="Pfam" id="PF13977">
    <property type="entry name" value="TetR_C_6"/>
    <property type="match status" value="1"/>
</dbReference>
<reference evidence="8" key="1">
    <citation type="journal article" date="2019" name="Int. J. Syst. Evol. Microbiol.">
        <title>The Global Catalogue of Microorganisms (GCM) 10K type strain sequencing project: providing services to taxonomists for standard genome sequencing and annotation.</title>
        <authorList>
            <consortium name="The Broad Institute Genomics Platform"/>
            <consortium name="The Broad Institute Genome Sequencing Center for Infectious Disease"/>
            <person name="Wu L."/>
            <person name="Ma J."/>
        </authorList>
    </citation>
    <scope>NUCLEOTIDE SEQUENCE [LARGE SCALE GENOMIC DNA]</scope>
    <source>
        <strain evidence="8">CGMCC 1.15772</strain>
    </source>
</reference>
<evidence type="ECO:0000256" key="1">
    <source>
        <dbReference type="ARBA" id="ARBA00022491"/>
    </source>
</evidence>
<protein>
    <submittedName>
        <fullName evidence="7">TetR/AcrR family transcriptional regulator</fullName>
    </submittedName>
</protein>
<accession>A0ABW2HDU1</accession>
<evidence type="ECO:0000259" key="5">
    <source>
        <dbReference type="Pfam" id="PF00440"/>
    </source>
</evidence>
<evidence type="ECO:0000256" key="4">
    <source>
        <dbReference type="ARBA" id="ARBA00023163"/>
    </source>
</evidence>
<dbReference type="PANTHER" id="PTHR30055">
    <property type="entry name" value="HTH-TYPE TRANSCRIPTIONAL REGULATOR RUTR"/>
    <property type="match status" value="1"/>
</dbReference>
<dbReference type="InterPro" id="IPR009057">
    <property type="entry name" value="Homeodomain-like_sf"/>
</dbReference>
<name>A0ABW2HDU1_9MICO</name>
<keyword evidence="8" id="KW-1185">Reference proteome</keyword>
<dbReference type="SUPFAM" id="SSF48498">
    <property type="entry name" value="Tetracyclin repressor-like, C-terminal domain"/>
    <property type="match status" value="1"/>
</dbReference>
<comment type="caution">
    <text evidence="7">The sequence shown here is derived from an EMBL/GenBank/DDBJ whole genome shotgun (WGS) entry which is preliminary data.</text>
</comment>
<evidence type="ECO:0000313" key="7">
    <source>
        <dbReference type="EMBL" id="MFC7269492.1"/>
    </source>
</evidence>
<evidence type="ECO:0000256" key="2">
    <source>
        <dbReference type="ARBA" id="ARBA00023015"/>
    </source>
</evidence>
<dbReference type="PANTHER" id="PTHR30055:SF200">
    <property type="entry name" value="HTH-TYPE TRANSCRIPTIONAL REPRESSOR BDCR"/>
    <property type="match status" value="1"/>
</dbReference>
<evidence type="ECO:0000313" key="8">
    <source>
        <dbReference type="Proteomes" id="UP001596507"/>
    </source>
</evidence>
<dbReference type="InterPro" id="IPR001647">
    <property type="entry name" value="HTH_TetR"/>
</dbReference>
<evidence type="ECO:0000256" key="3">
    <source>
        <dbReference type="ARBA" id="ARBA00023125"/>
    </source>
</evidence>
<organism evidence="7 8">
    <name type="scientific">Microbacterium fluvii</name>
    <dbReference type="NCBI Taxonomy" id="415215"/>
    <lineage>
        <taxon>Bacteria</taxon>
        <taxon>Bacillati</taxon>
        <taxon>Actinomycetota</taxon>
        <taxon>Actinomycetes</taxon>
        <taxon>Micrococcales</taxon>
        <taxon>Microbacteriaceae</taxon>
        <taxon>Microbacterium</taxon>
    </lineage>
</organism>
<dbReference type="EMBL" id="JBHTBE010000002">
    <property type="protein sequence ID" value="MFC7269492.1"/>
    <property type="molecule type" value="Genomic_DNA"/>
</dbReference>
<feature type="domain" description="HTH tetR-type" evidence="5">
    <location>
        <begin position="23"/>
        <end position="65"/>
    </location>
</feature>
<dbReference type="RefSeq" id="WP_262874407.1">
    <property type="nucleotide sequence ID" value="NZ_BAABKW010000004.1"/>
</dbReference>
<dbReference type="InterPro" id="IPR050109">
    <property type="entry name" value="HTH-type_TetR-like_transc_reg"/>
</dbReference>
<keyword evidence="4" id="KW-0804">Transcription</keyword>
<keyword evidence="3" id="KW-0238">DNA-binding</keyword>